<dbReference type="Gene3D" id="2.60.120.260">
    <property type="entry name" value="Galactose-binding domain-like"/>
    <property type="match status" value="1"/>
</dbReference>
<dbReference type="Gene3D" id="1.20.1280.50">
    <property type="match status" value="1"/>
</dbReference>
<dbReference type="GO" id="GO:0006516">
    <property type="term" value="P:glycoprotein catabolic process"/>
    <property type="evidence" value="ECO:0007669"/>
    <property type="project" value="TreeGrafter"/>
</dbReference>
<feature type="domain" description="FBA" evidence="2">
    <location>
        <begin position="89"/>
        <end position="281"/>
    </location>
</feature>
<dbReference type="SMART" id="SM01198">
    <property type="entry name" value="FBA"/>
    <property type="match status" value="1"/>
</dbReference>
<dbReference type="Proteomes" id="UP000279307">
    <property type="component" value="Chromosome 9"/>
</dbReference>
<dbReference type="GO" id="GO:0061630">
    <property type="term" value="F:ubiquitin protein ligase activity"/>
    <property type="evidence" value="ECO:0007669"/>
    <property type="project" value="TreeGrafter"/>
</dbReference>
<dbReference type="GO" id="GO:0036503">
    <property type="term" value="P:ERAD pathway"/>
    <property type="evidence" value="ECO:0007669"/>
    <property type="project" value="TreeGrafter"/>
</dbReference>
<evidence type="ECO:0000313" key="6">
    <source>
        <dbReference type="Proteomes" id="UP000279307"/>
    </source>
</evidence>
<dbReference type="InterPro" id="IPR001810">
    <property type="entry name" value="F-box_dom"/>
</dbReference>
<evidence type="ECO:0000259" key="1">
    <source>
        <dbReference type="PROSITE" id="PS50181"/>
    </source>
</evidence>
<dbReference type="EMBL" id="KK107231">
    <property type="protein sequence ID" value="EZA55007.1"/>
    <property type="molecule type" value="Genomic_DNA"/>
</dbReference>
<dbReference type="SUPFAM" id="SSF81383">
    <property type="entry name" value="F-box domain"/>
    <property type="match status" value="1"/>
</dbReference>
<dbReference type="InterPro" id="IPR007397">
    <property type="entry name" value="F-box-assoc_dom"/>
</dbReference>
<reference evidence="3 5" key="1">
    <citation type="journal article" date="2014" name="Curr. Biol.">
        <title>The genome of the clonal raider ant Cerapachys biroi.</title>
        <authorList>
            <person name="Oxley P.R."/>
            <person name="Ji L."/>
            <person name="Fetter-Pruneda I."/>
            <person name="McKenzie S.K."/>
            <person name="Li C."/>
            <person name="Hu H."/>
            <person name="Zhang G."/>
            <person name="Kronauer D.J."/>
        </authorList>
    </citation>
    <scope>NUCLEOTIDE SEQUENCE [LARGE SCALE GENOMIC DNA]</scope>
</reference>
<keyword evidence="5" id="KW-1185">Reference proteome</keyword>
<dbReference type="InterPro" id="IPR036047">
    <property type="entry name" value="F-box-like_dom_sf"/>
</dbReference>
<organism evidence="3 5">
    <name type="scientific">Ooceraea biroi</name>
    <name type="common">Clonal raider ant</name>
    <name type="synonym">Cerapachys biroi</name>
    <dbReference type="NCBI Taxonomy" id="2015173"/>
    <lineage>
        <taxon>Eukaryota</taxon>
        <taxon>Metazoa</taxon>
        <taxon>Ecdysozoa</taxon>
        <taxon>Arthropoda</taxon>
        <taxon>Hexapoda</taxon>
        <taxon>Insecta</taxon>
        <taxon>Pterygota</taxon>
        <taxon>Neoptera</taxon>
        <taxon>Endopterygota</taxon>
        <taxon>Hymenoptera</taxon>
        <taxon>Apocrita</taxon>
        <taxon>Aculeata</taxon>
        <taxon>Formicoidea</taxon>
        <taxon>Formicidae</taxon>
        <taxon>Dorylinae</taxon>
        <taxon>Ooceraea</taxon>
    </lineage>
</organism>
<protein>
    <submittedName>
        <fullName evidence="3">F-box only protein</fullName>
    </submittedName>
</protein>
<dbReference type="Pfam" id="PF04300">
    <property type="entry name" value="FBA"/>
    <property type="match status" value="1"/>
</dbReference>
<dbReference type="InterPro" id="IPR039752">
    <property type="entry name" value="F-box_only"/>
</dbReference>
<feature type="domain" description="F-box" evidence="1">
    <location>
        <begin position="24"/>
        <end position="69"/>
    </location>
</feature>
<dbReference type="FunFam" id="2.60.120.260:FF:000012">
    <property type="entry name" value="F-box only protein 2"/>
    <property type="match status" value="1"/>
</dbReference>
<dbReference type="PANTHER" id="PTHR12125">
    <property type="entry name" value="F-BOX ONLY PROTEIN 6-LIKE PROTEIN"/>
    <property type="match status" value="1"/>
</dbReference>
<accession>A0A026WG25</accession>
<dbReference type="SMART" id="SM00256">
    <property type="entry name" value="FBOX"/>
    <property type="match status" value="1"/>
</dbReference>
<gene>
    <name evidence="4" type="ORF">DMN91_009155</name>
    <name evidence="3" type="ORF">X777_04470</name>
</gene>
<dbReference type="PANTHER" id="PTHR12125:SF5">
    <property type="entry name" value="F-BOX DOMAIN-CONTAINING PROTEIN"/>
    <property type="match status" value="1"/>
</dbReference>
<evidence type="ECO:0000313" key="3">
    <source>
        <dbReference type="EMBL" id="EZA55007.1"/>
    </source>
</evidence>
<dbReference type="GO" id="GO:0031146">
    <property type="term" value="P:SCF-dependent proteasomal ubiquitin-dependent protein catabolic process"/>
    <property type="evidence" value="ECO:0007669"/>
    <property type="project" value="TreeGrafter"/>
</dbReference>
<dbReference type="PROSITE" id="PS51114">
    <property type="entry name" value="FBA"/>
    <property type="match status" value="1"/>
</dbReference>
<name>A0A026WG25_OOCBI</name>
<dbReference type="GO" id="GO:0019005">
    <property type="term" value="C:SCF ubiquitin ligase complex"/>
    <property type="evidence" value="ECO:0007669"/>
    <property type="project" value="TreeGrafter"/>
</dbReference>
<dbReference type="STRING" id="2015173.A0A026WG25"/>
<proteinExistence type="predicted"/>
<evidence type="ECO:0000313" key="4">
    <source>
        <dbReference type="EMBL" id="RLU18798.1"/>
    </source>
</evidence>
<reference evidence="4" key="3">
    <citation type="submission" date="2018-07" db="EMBL/GenBank/DDBJ databases">
        <authorList>
            <person name="Mckenzie S.K."/>
            <person name="Kronauer D.J.C."/>
        </authorList>
    </citation>
    <scope>NUCLEOTIDE SEQUENCE</scope>
    <source>
        <strain evidence="4">Clonal line C1</strain>
    </source>
</reference>
<dbReference type="AlphaFoldDB" id="A0A026WG25"/>
<reference evidence="4 6" key="2">
    <citation type="journal article" date="2018" name="Genome Res.">
        <title>The genomic architecture and molecular evolution of ant odorant receptors.</title>
        <authorList>
            <person name="McKenzie S.K."/>
            <person name="Kronauer D.J.C."/>
        </authorList>
    </citation>
    <scope>NUCLEOTIDE SEQUENCE [LARGE SCALE GENOMIC DNA]</scope>
    <source>
        <strain evidence="4">Clonal line C1</strain>
    </source>
</reference>
<dbReference type="Proteomes" id="UP000053097">
    <property type="component" value="Unassembled WGS sequence"/>
</dbReference>
<evidence type="ECO:0000259" key="2">
    <source>
        <dbReference type="PROSITE" id="PS51114"/>
    </source>
</evidence>
<dbReference type="InterPro" id="IPR008979">
    <property type="entry name" value="Galactose-bd-like_sf"/>
</dbReference>
<evidence type="ECO:0000313" key="5">
    <source>
        <dbReference type="Proteomes" id="UP000053097"/>
    </source>
</evidence>
<dbReference type="EMBL" id="QOIP01000009">
    <property type="protein sequence ID" value="RLU18798.1"/>
    <property type="molecule type" value="Genomic_DNA"/>
</dbReference>
<dbReference type="OrthoDB" id="1107553at2759"/>
<dbReference type="PROSITE" id="PS50181">
    <property type="entry name" value="FBOX"/>
    <property type="match status" value="1"/>
</dbReference>
<dbReference type="Pfam" id="PF12937">
    <property type="entry name" value="F-box-like"/>
    <property type="match status" value="1"/>
</dbReference>
<dbReference type="SUPFAM" id="SSF49785">
    <property type="entry name" value="Galactose-binding domain-like"/>
    <property type="match status" value="1"/>
</dbReference>
<sequence length="298" mass="34672">MGQHNDTMNCQRTMFNEKGDNGLLICGSHVPPELLTEIFCRAEPKSLLNCQLVCKRWKILIQSYVWRKKAEMTAGKLLPRHEEIPWQAFYHMCKKKPFERNLLRNHSGQDGKRHWHVICENGDRWAVEKPPIGVPELPSEPVFEGGQVCFATSYKSCIKQQVIDMVAEGFHPCFLDVVQPPIMVSEWYSSRWDCPAIYECHVRLLGGIDDCTQKQTILDEFRYRDTMENERQNQWHFVSHVFENYGCGLRKINFMHGGMDKSYWAGHYGSKMAGACISVKVPQVQYDYDDELDPFLNE</sequence>
<dbReference type="GO" id="GO:0005737">
    <property type="term" value="C:cytoplasm"/>
    <property type="evidence" value="ECO:0007669"/>
    <property type="project" value="TreeGrafter"/>
</dbReference>
<dbReference type="OMA" id="TCFASSY"/>